<evidence type="ECO:0000313" key="6">
    <source>
        <dbReference type="EMBL" id="CDG66534.1"/>
    </source>
</evidence>
<gene>
    <name evidence="6" type="primary">RAGE</name>
</gene>
<dbReference type="OrthoDB" id="2158884at2759"/>
<dbReference type="InterPro" id="IPR011009">
    <property type="entry name" value="Kinase-like_dom_sf"/>
</dbReference>
<feature type="domain" description="Protein kinase" evidence="5">
    <location>
        <begin position="289"/>
        <end position="572"/>
    </location>
</feature>
<dbReference type="PROSITE" id="PS50011">
    <property type="entry name" value="PROTEIN_KINASE_DOM"/>
    <property type="match status" value="1"/>
</dbReference>
<dbReference type="Gene3D" id="3.30.200.20">
    <property type="entry name" value="Phosphorylase Kinase, domain 1"/>
    <property type="match status" value="1"/>
</dbReference>
<dbReference type="FunFam" id="3.30.200.20:FF:000271">
    <property type="entry name" value="MAPK/MAK/MRK overlapping kinase"/>
    <property type="match status" value="1"/>
</dbReference>
<keyword evidence="2 3" id="KW-0067">ATP-binding</keyword>
<dbReference type="PANTHER" id="PTHR24055">
    <property type="entry name" value="MITOGEN-ACTIVATED PROTEIN KINASE"/>
    <property type="match status" value="1"/>
</dbReference>
<sequence length="572" mass="65682">FKLCVPDAVWNILTNTKKMILTKGDDSEYENNDKEEKDEATRTPSRKHHKSKIAVNLVTSTKVSTNKAANICKQLACEGIDIPTPCQSAIYKSTIKETIKLKEEMIEKLHMESYILMASTLIEWIIKWLLLENERREIKLDALGLVDGRALIIAQRNSKVLNEFHLRISIQMIVADTTKISTGKKNGVVVILQQIFTEKLINKPQFISCQHHVLDRILYLVMDEELGSKTQPLNIEYPFVSQLLKEYEQLKTQFDYGTEVTQVPNERHQLITSSAIKKTQSDGTEVAEYRLIEKIGEGSFSNVLKCQNIKNGKHYACKLMKQTFLSYEQANNLREIQCLQSLQHHANIIDLKEIVFNKKNGALAIIIELMDTNLYEFMKNKKKLLSESLCQLYIYQILKGLDYIHRNGIFHRDIKPENILIKNDTVKIADFGSCQSFNSTQPHTEYISTRWYLFSMHPLFPGTNEVDQINQIHSVLGSPSPELLAKFKKSKHMSFQFPPSIGCGVSVKLYTLSRKAITIIELLCRYDPDFRSKHMSFQFPPSIGCGVSVKLYTLSRKAITIIELLCRYDPDF</sequence>
<feature type="compositionally biased region" description="Basic and acidic residues" evidence="4">
    <location>
        <begin position="26"/>
        <end position="41"/>
    </location>
</feature>
<organism evidence="6">
    <name type="scientific">Hydra vulgaris</name>
    <name type="common">Hydra</name>
    <name type="synonym">Hydra attenuata</name>
    <dbReference type="NCBI Taxonomy" id="6087"/>
    <lineage>
        <taxon>Eukaryota</taxon>
        <taxon>Metazoa</taxon>
        <taxon>Cnidaria</taxon>
        <taxon>Hydrozoa</taxon>
        <taxon>Hydroidolina</taxon>
        <taxon>Anthoathecata</taxon>
        <taxon>Aplanulata</taxon>
        <taxon>Hydridae</taxon>
        <taxon>Hydra</taxon>
    </lineage>
</organism>
<evidence type="ECO:0000256" key="2">
    <source>
        <dbReference type="ARBA" id="ARBA00022840"/>
    </source>
</evidence>
<dbReference type="PROSITE" id="PS00107">
    <property type="entry name" value="PROTEIN_KINASE_ATP"/>
    <property type="match status" value="1"/>
</dbReference>
<feature type="binding site" evidence="3">
    <location>
        <position position="318"/>
    </location>
    <ligand>
        <name>ATP</name>
        <dbReference type="ChEBI" id="CHEBI:30616"/>
    </ligand>
</feature>
<dbReference type="Gene3D" id="1.10.510.10">
    <property type="entry name" value="Transferase(Phosphotransferase) domain 1"/>
    <property type="match status" value="2"/>
</dbReference>
<reference evidence="6" key="1">
    <citation type="journal article" date="2013" name="Genome Biol. Evol.">
        <title>Punctuated emergences of genetic and phenotypic innovations in eumetazoan, bilaterian, euteleostome, and hominidae ancestors.</title>
        <authorList>
            <person name="Wenger Y."/>
            <person name="Galliot B."/>
        </authorList>
    </citation>
    <scope>NUCLEOTIDE SEQUENCE</scope>
    <source>
        <tissue evidence="6">Whole animals</tissue>
    </source>
</reference>
<dbReference type="InterPro" id="IPR000719">
    <property type="entry name" value="Prot_kinase_dom"/>
</dbReference>
<dbReference type="SMART" id="SM00220">
    <property type="entry name" value="S_TKc"/>
    <property type="match status" value="1"/>
</dbReference>
<keyword evidence="1 3" id="KW-0547">Nucleotide-binding</keyword>
<accession>T2M359</accession>
<name>T2M359_HYDVU</name>
<dbReference type="InterPro" id="IPR008271">
    <property type="entry name" value="Ser/Thr_kinase_AS"/>
</dbReference>
<dbReference type="SUPFAM" id="SSF56112">
    <property type="entry name" value="Protein kinase-like (PK-like)"/>
    <property type="match status" value="1"/>
</dbReference>
<evidence type="ECO:0000259" key="5">
    <source>
        <dbReference type="PROSITE" id="PS50011"/>
    </source>
</evidence>
<keyword evidence="6" id="KW-0418">Kinase</keyword>
<protein>
    <submittedName>
        <fullName evidence="6">MAPK/MAK/MRK overlapping kinase</fullName>
    </submittedName>
</protein>
<keyword evidence="6" id="KW-0808">Transferase</keyword>
<dbReference type="GO" id="GO:0004672">
    <property type="term" value="F:protein kinase activity"/>
    <property type="evidence" value="ECO:0007669"/>
    <property type="project" value="InterPro"/>
</dbReference>
<dbReference type="EMBL" id="HAAD01000302">
    <property type="protein sequence ID" value="CDG66534.1"/>
    <property type="molecule type" value="mRNA"/>
</dbReference>
<dbReference type="GO" id="GO:0005524">
    <property type="term" value="F:ATP binding"/>
    <property type="evidence" value="ECO:0007669"/>
    <property type="project" value="UniProtKB-UniRule"/>
</dbReference>
<dbReference type="InterPro" id="IPR017441">
    <property type="entry name" value="Protein_kinase_ATP_BS"/>
</dbReference>
<dbReference type="Pfam" id="PF00069">
    <property type="entry name" value="Pkinase"/>
    <property type="match status" value="1"/>
</dbReference>
<dbReference type="AlphaFoldDB" id="T2M359"/>
<feature type="non-terminal residue" evidence="6">
    <location>
        <position position="1"/>
    </location>
</feature>
<feature type="non-terminal residue" evidence="6">
    <location>
        <position position="572"/>
    </location>
</feature>
<evidence type="ECO:0000256" key="1">
    <source>
        <dbReference type="ARBA" id="ARBA00022741"/>
    </source>
</evidence>
<feature type="region of interest" description="Disordered" evidence="4">
    <location>
        <begin position="26"/>
        <end position="51"/>
    </location>
</feature>
<proteinExistence type="evidence at transcript level"/>
<dbReference type="PROSITE" id="PS00108">
    <property type="entry name" value="PROTEIN_KINASE_ST"/>
    <property type="match status" value="1"/>
</dbReference>
<evidence type="ECO:0000256" key="4">
    <source>
        <dbReference type="SAM" id="MobiDB-lite"/>
    </source>
</evidence>
<dbReference type="InterPro" id="IPR050117">
    <property type="entry name" value="MAPK"/>
</dbReference>
<evidence type="ECO:0000256" key="3">
    <source>
        <dbReference type="PROSITE-ProRule" id="PRU10141"/>
    </source>
</evidence>